<keyword evidence="3" id="KW-0159">Chromosome partition</keyword>
<accession>A0A1F5SAB1</accession>
<reference evidence="5 6" key="1">
    <citation type="journal article" date="2016" name="Nat. Commun.">
        <title>Thousands of microbial genomes shed light on interconnected biogeochemical processes in an aquifer system.</title>
        <authorList>
            <person name="Anantharaman K."/>
            <person name="Brown C.T."/>
            <person name="Hug L.A."/>
            <person name="Sharon I."/>
            <person name="Castelle C.J."/>
            <person name="Probst A.J."/>
            <person name="Thomas B.C."/>
            <person name="Singh A."/>
            <person name="Wilkins M.J."/>
            <person name="Karaoz U."/>
            <person name="Brodie E.L."/>
            <person name="Williams K.H."/>
            <person name="Hubbard S.S."/>
            <person name="Banfield J.F."/>
        </authorList>
    </citation>
    <scope>NUCLEOTIDE SEQUENCE [LARGE SCALE GENOMIC DNA]</scope>
</reference>
<keyword evidence="4" id="KW-0131">Cell cycle</keyword>
<dbReference type="SUPFAM" id="SSF46785">
    <property type="entry name" value="Winged helix' DNA-binding domain"/>
    <property type="match status" value="2"/>
</dbReference>
<dbReference type="NCBIfam" id="TIGR00281">
    <property type="entry name" value="SMC-Scp complex subunit ScpB"/>
    <property type="match status" value="1"/>
</dbReference>
<dbReference type="GO" id="GO:0051301">
    <property type="term" value="P:cell division"/>
    <property type="evidence" value="ECO:0007669"/>
    <property type="project" value="UniProtKB-KW"/>
</dbReference>
<dbReference type="Gene3D" id="1.10.10.10">
    <property type="entry name" value="Winged helix-like DNA-binding domain superfamily/Winged helix DNA-binding domain"/>
    <property type="match status" value="2"/>
</dbReference>
<proteinExistence type="predicted"/>
<name>A0A1F5SAB1_9BACT</name>
<dbReference type="InterPro" id="IPR005234">
    <property type="entry name" value="ScpB_csome_segregation"/>
</dbReference>
<dbReference type="PANTHER" id="PTHR34298:SF2">
    <property type="entry name" value="SEGREGATION AND CONDENSATION PROTEIN B"/>
    <property type="match status" value="1"/>
</dbReference>
<dbReference type="STRING" id="1797989.A3H66_02745"/>
<dbReference type="EMBL" id="MFFW01000057">
    <property type="protein sequence ID" value="OGF23655.1"/>
    <property type="molecule type" value="Genomic_DNA"/>
</dbReference>
<evidence type="ECO:0000256" key="4">
    <source>
        <dbReference type="ARBA" id="ARBA00023306"/>
    </source>
</evidence>
<dbReference type="PANTHER" id="PTHR34298">
    <property type="entry name" value="SEGREGATION AND CONDENSATION PROTEIN B"/>
    <property type="match status" value="1"/>
</dbReference>
<dbReference type="AlphaFoldDB" id="A0A1F5SAB1"/>
<sequence length="180" mass="20304">MSSLKSKIESLLFISTKPMALSLLAKLLKVDKKEIAKSADELMIDYKNNQAGVQIIKTDSKYQMVSAPDNVKVIQEFVADETTGELSRPSLEALTIIAYRGPVSKIDLDRIRGVNCALILRNLLIRGLIESRLDKKKNETYYSATLDFVRFLGLNEIKDLPDYLKLHQDDTIDRMLIAGQ</sequence>
<evidence type="ECO:0000313" key="6">
    <source>
        <dbReference type="Proteomes" id="UP000178783"/>
    </source>
</evidence>
<protein>
    <submittedName>
        <fullName evidence="5">SMC-Scp complex subunit ScpB</fullName>
    </submittedName>
</protein>
<dbReference type="Pfam" id="PF04079">
    <property type="entry name" value="SMC_ScpB"/>
    <property type="match status" value="1"/>
</dbReference>
<organism evidence="5 6">
    <name type="scientific">Candidatus Falkowbacteria bacterium RIFCSPLOWO2_02_FULL_45_21</name>
    <dbReference type="NCBI Taxonomy" id="1797989"/>
    <lineage>
        <taxon>Bacteria</taxon>
        <taxon>Candidatus Falkowiibacteriota</taxon>
    </lineage>
</organism>
<dbReference type="Proteomes" id="UP000178783">
    <property type="component" value="Unassembled WGS sequence"/>
</dbReference>
<dbReference type="GO" id="GO:0051304">
    <property type="term" value="P:chromosome separation"/>
    <property type="evidence" value="ECO:0007669"/>
    <property type="project" value="InterPro"/>
</dbReference>
<dbReference type="InterPro" id="IPR036388">
    <property type="entry name" value="WH-like_DNA-bd_sf"/>
</dbReference>
<evidence type="ECO:0000256" key="1">
    <source>
        <dbReference type="ARBA" id="ARBA00022490"/>
    </source>
</evidence>
<keyword evidence="2" id="KW-0132">Cell division</keyword>
<dbReference type="InterPro" id="IPR036390">
    <property type="entry name" value="WH_DNA-bd_sf"/>
</dbReference>
<evidence type="ECO:0000256" key="2">
    <source>
        <dbReference type="ARBA" id="ARBA00022618"/>
    </source>
</evidence>
<comment type="caution">
    <text evidence="5">The sequence shown here is derived from an EMBL/GenBank/DDBJ whole genome shotgun (WGS) entry which is preliminary data.</text>
</comment>
<gene>
    <name evidence="5" type="ORF">A3H66_02745</name>
</gene>
<evidence type="ECO:0000256" key="3">
    <source>
        <dbReference type="ARBA" id="ARBA00022829"/>
    </source>
</evidence>
<keyword evidence="1" id="KW-0963">Cytoplasm</keyword>
<evidence type="ECO:0000313" key="5">
    <source>
        <dbReference type="EMBL" id="OGF23655.1"/>
    </source>
</evidence>